<dbReference type="Pfam" id="PF01430">
    <property type="entry name" value="HSP33"/>
    <property type="match status" value="1"/>
</dbReference>
<dbReference type="EMBL" id="CP009761">
    <property type="protein sequence ID" value="AIZ36330.1"/>
    <property type="molecule type" value="Genomic_DNA"/>
</dbReference>
<evidence type="ECO:0000256" key="3">
    <source>
        <dbReference type="ARBA" id="ARBA00023157"/>
    </source>
</evidence>
<keyword evidence="7" id="KW-1185">Reference proteome</keyword>
<dbReference type="Gene3D" id="3.55.30.10">
    <property type="entry name" value="Hsp33 domain"/>
    <property type="match status" value="1"/>
</dbReference>
<dbReference type="Proteomes" id="UP000031386">
    <property type="component" value="Chromosome"/>
</dbReference>
<sequence length="294" mass="33834">MAKILRCIDEHNSMRFFFAFTDDIVKDFEKLQKSSISANIEMGKVLTMNALLYSDLKNDTDSIDLKLKTNGECGLIISKLYNNSYITGYLENKNIRKYDKIYEKGKSSKDFIGDKGILVLIKDLGLKAPYVGQTSIISPNISENFTNYFSASNQTVTSIDLQVKKVEDDYISFGFMMELLPNYTEKDLSQFTIYSDMFKTELDNYLASKTDDISFYDYIVSILKIFNIRIIEEKIIHYRCNCSEEKIDNMLLGLGKKELNDIIEGGKDIEISCNFCGKKYKKSIEHIKNLLNKL</sequence>
<dbReference type="GO" id="GO:0005737">
    <property type="term" value="C:cytoplasm"/>
    <property type="evidence" value="ECO:0007669"/>
    <property type="project" value="InterPro"/>
</dbReference>
<dbReference type="GO" id="GO:0051082">
    <property type="term" value="F:unfolded protein binding"/>
    <property type="evidence" value="ECO:0007669"/>
    <property type="project" value="InterPro"/>
</dbReference>
<dbReference type="SUPFAM" id="SSF64397">
    <property type="entry name" value="Hsp33 domain"/>
    <property type="match status" value="1"/>
</dbReference>
<dbReference type="RefSeq" id="WP_041953718.1">
    <property type="nucleotide sequence ID" value="NZ_CP009761.1"/>
</dbReference>
<keyword evidence="5" id="KW-0676">Redox-active center</keyword>
<dbReference type="KEGG" id="pmic:NW74_02750"/>
<dbReference type="PANTHER" id="PTHR30111">
    <property type="entry name" value="33 KDA CHAPERONIN"/>
    <property type="match status" value="1"/>
</dbReference>
<evidence type="ECO:0000256" key="1">
    <source>
        <dbReference type="ARBA" id="ARBA00022490"/>
    </source>
</evidence>
<accession>A0A0B4S0R7</accession>
<evidence type="ECO:0000256" key="2">
    <source>
        <dbReference type="ARBA" id="ARBA00022833"/>
    </source>
</evidence>
<dbReference type="InterPro" id="IPR000397">
    <property type="entry name" value="Heat_shock_Hsp33"/>
</dbReference>
<dbReference type="InterPro" id="IPR016153">
    <property type="entry name" value="Heat_shock_Hsp33_N"/>
</dbReference>
<proteinExistence type="predicted"/>
<evidence type="ECO:0000256" key="4">
    <source>
        <dbReference type="ARBA" id="ARBA00023186"/>
    </source>
</evidence>
<dbReference type="STRING" id="33033.NW74_02750"/>
<keyword evidence="2" id="KW-0862">Zinc</keyword>
<dbReference type="SUPFAM" id="SSF118352">
    <property type="entry name" value="HSP33 redox switch-like"/>
    <property type="match status" value="1"/>
</dbReference>
<dbReference type="Gene3D" id="3.90.1280.10">
    <property type="entry name" value="HSP33 redox switch-like"/>
    <property type="match status" value="1"/>
</dbReference>
<dbReference type="OrthoDB" id="9776534at2"/>
<dbReference type="PIRSF" id="PIRSF005261">
    <property type="entry name" value="Heat_shock_Hsp33"/>
    <property type="match status" value="1"/>
</dbReference>
<evidence type="ECO:0000256" key="5">
    <source>
        <dbReference type="ARBA" id="ARBA00023284"/>
    </source>
</evidence>
<evidence type="ECO:0000313" key="6">
    <source>
        <dbReference type="EMBL" id="AIZ36330.1"/>
    </source>
</evidence>
<reference evidence="6 7" key="1">
    <citation type="submission" date="2014-10" db="EMBL/GenBank/DDBJ databases">
        <title>Complete genome sequence of Parvimonas micra KCOM 1535 (= ChDC B708).</title>
        <authorList>
            <person name="Kook J.-K."/>
            <person name="Park S.-N."/>
            <person name="Lim Y.K."/>
            <person name="Roh H."/>
        </authorList>
    </citation>
    <scope>NUCLEOTIDE SEQUENCE [LARGE SCALE GENOMIC DNA]</scope>
    <source>
        <strain evidence="7">KCOM 1535 / ChDC B708</strain>
    </source>
</reference>
<keyword evidence="4" id="KW-0143">Chaperone</keyword>
<dbReference type="GO" id="GO:0044183">
    <property type="term" value="F:protein folding chaperone"/>
    <property type="evidence" value="ECO:0007669"/>
    <property type="project" value="TreeGrafter"/>
</dbReference>
<organism evidence="6 7">
    <name type="scientific">Parvimonas micra</name>
    <dbReference type="NCBI Taxonomy" id="33033"/>
    <lineage>
        <taxon>Bacteria</taxon>
        <taxon>Bacillati</taxon>
        <taxon>Bacillota</taxon>
        <taxon>Tissierellia</taxon>
        <taxon>Tissierellales</taxon>
        <taxon>Peptoniphilaceae</taxon>
        <taxon>Parvimonas</taxon>
    </lineage>
</organism>
<dbReference type="PANTHER" id="PTHR30111:SF1">
    <property type="entry name" value="33 KDA CHAPERONIN"/>
    <property type="match status" value="1"/>
</dbReference>
<keyword evidence="3" id="KW-1015">Disulfide bond</keyword>
<protein>
    <submittedName>
        <fullName evidence="6">Chaperonin HslO</fullName>
    </submittedName>
</protein>
<keyword evidence="1" id="KW-0963">Cytoplasm</keyword>
<dbReference type="GO" id="GO:0042026">
    <property type="term" value="P:protein refolding"/>
    <property type="evidence" value="ECO:0007669"/>
    <property type="project" value="TreeGrafter"/>
</dbReference>
<gene>
    <name evidence="6" type="ORF">NW74_02750</name>
</gene>
<evidence type="ECO:0000313" key="7">
    <source>
        <dbReference type="Proteomes" id="UP000031386"/>
    </source>
</evidence>
<dbReference type="AlphaFoldDB" id="A0A0B4S0R7"/>
<dbReference type="InterPro" id="IPR016154">
    <property type="entry name" value="Heat_shock_Hsp33_C"/>
</dbReference>
<name>A0A0B4S0R7_9FIRM</name>